<reference evidence="2 3" key="1">
    <citation type="journal article" date="2010" name="PLoS Genet.">
        <title>Analysis of the Legionella longbeachae genome and transcriptome uncovers unique strategies to cause Legionnaires' disease.</title>
        <authorList>
            <person name="Cazalet C."/>
            <person name="Gomez-Valero L."/>
            <person name="Rusniok C."/>
            <person name="Lomma M."/>
            <person name="Dervins-Ravault D."/>
            <person name="Newton H."/>
            <person name="Sansom F."/>
            <person name="Jarraud S."/>
            <person name="Zidane N."/>
            <person name="Ma L."/>
            <person name="Bouchier C."/>
            <person name="Etienne J."/>
            <person name="Hartland E."/>
            <person name="Buchrieser C."/>
        </authorList>
    </citation>
    <scope>NUCLEOTIDE SEQUENCE [LARGE SCALE GENOMIC DNA]</scope>
    <source>
        <strain evidence="2 3">NSW150</strain>
    </source>
</reference>
<protein>
    <submittedName>
        <fullName evidence="2">Uncharacterized protein</fullName>
    </submittedName>
</protein>
<evidence type="ECO:0000313" key="2">
    <source>
        <dbReference type="EMBL" id="CBJ10845.1"/>
    </source>
</evidence>
<feature type="chain" id="PRO_5003045986" evidence="1">
    <location>
        <begin position="22"/>
        <end position="94"/>
    </location>
</feature>
<feature type="signal peptide" evidence="1">
    <location>
        <begin position="1"/>
        <end position="21"/>
    </location>
</feature>
<sequence length="94" mass="10783">MSPYHCAATCFALLHIPGSLSAPIGATYKTATLLGKPGLIILLIIRYRLNPAYPPIRSYNWHRHFNKYNRINSSKYSLSPNQFALFFSVVFMRY</sequence>
<keyword evidence="3" id="KW-1185">Reference proteome</keyword>
<evidence type="ECO:0000313" key="3">
    <source>
        <dbReference type="Proteomes" id="UP000001060"/>
    </source>
</evidence>
<dbReference type="AlphaFoldDB" id="D3HPN1"/>
<dbReference type="EMBL" id="FN650140">
    <property type="protein sequence ID" value="CBJ10845.1"/>
    <property type="molecule type" value="Genomic_DNA"/>
</dbReference>
<dbReference type="HOGENOM" id="CLU_2382567_0_0_6"/>
<name>D3HPN1_LEGLN</name>
<dbReference type="KEGG" id="llo:LLO_0513"/>
<proteinExistence type="predicted"/>
<dbReference type="Proteomes" id="UP000001060">
    <property type="component" value="Chromosome"/>
</dbReference>
<accession>D3HPN1</accession>
<keyword evidence="1" id="KW-0732">Signal</keyword>
<evidence type="ECO:0000256" key="1">
    <source>
        <dbReference type="SAM" id="SignalP"/>
    </source>
</evidence>
<organism evidence="2 3">
    <name type="scientific">Legionella longbeachae serogroup 1 (strain NSW150)</name>
    <dbReference type="NCBI Taxonomy" id="661367"/>
    <lineage>
        <taxon>Bacteria</taxon>
        <taxon>Pseudomonadati</taxon>
        <taxon>Pseudomonadota</taxon>
        <taxon>Gammaproteobacteria</taxon>
        <taxon>Legionellales</taxon>
        <taxon>Legionellaceae</taxon>
        <taxon>Legionella</taxon>
    </lineage>
</organism>
<gene>
    <name evidence="2" type="ordered locus">LLO_0513</name>
</gene>